<dbReference type="PROSITE" id="PS51329">
    <property type="entry name" value="C_CAP_COFACTOR_C"/>
    <property type="match status" value="1"/>
</dbReference>
<dbReference type="InterPro" id="IPR036223">
    <property type="entry name" value="CAP_C_sf"/>
</dbReference>
<dbReference type="GeneID" id="36333531"/>
<feature type="domain" description="C-CAP/cofactor C-like" evidence="6">
    <location>
        <begin position="352"/>
        <end position="489"/>
    </location>
</feature>
<dbReference type="InterPro" id="IPR013912">
    <property type="entry name" value="Adenylate_cyclase-assoc_CAP_C"/>
</dbReference>
<name>A0A1X6N854_9APHY</name>
<dbReference type="GO" id="GO:0007015">
    <property type="term" value="P:actin filament organization"/>
    <property type="evidence" value="ECO:0007669"/>
    <property type="project" value="TreeGrafter"/>
</dbReference>
<dbReference type="Pfam" id="PF19050">
    <property type="entry name" value="PhoD_2"/>
    <property type="match status" value="1"/>
</dbReference>
<evidence type="ECO:0000256" key="1">
    <source>
        <dbReference type="ARBA" id="ARBA00007659"/>
    </source>
</evidence>
<dbReference type="InterPro" id="IPR017901">
    <property type="entry name" value="C-CAP_CF_C-like"/>
</dbReference>
<accession>A0A1X6N854</accession>
<dbReference type="STRING" id="670580.A0A1X6N854"/>
<evidence type="ECO:0000259" key="6">
    <source>
        <dbReference type="PROSITE" id="PS51329"/>
    </source>
</evidence>
<dbReference type="SMART" id="SM00673">
    <property type="entry name" value="CARP"/>
    <property type="match status" value="2"/>
</dbReference>
<dbReference type="PROSITE" id="PS01088">
    <property type="entry name" value="CAP_1"/>
    <property type="match status" value="1"/>
</dbReference>
<dbReference type="InterPro" id="IPR013992">
    <property type="entry name" value="Adenylate_cyclase-assoc_CAP_N"/>
</dbReference>
<dbReference type="InterPro" id="IPR006599">
    <property type="entry name" value="CARP_motif"/>
</dbReference>
<dbReference type="GO" id="GO:0003779">
    <property type="term" value="F:actin binding"/>
    <property type="evidence" value="ECO:0007669"/>
    <property type="project" value="InterPro"/>
</dbReference>
<feature type="compositionally biased region" description="Basic and acidic residues" evidence="5">
    <location>
        <begin position="569"/>
        <end position="579"/>
    </location>
</feature>
<evidence type="ECO:0000256" key="4">
    <source>
        <dbReference type="RuleBase" id="RU000647"/>
    </source>
</evidence>
<dbReference type="RefSeq" id="XP_024341558.1">
    <property type="nucleotide sequence ID" value="XM_024488582.1"/>
</dbReference>
<dbReference type="Pfam" id="PF08603">
    <property type="entry name" value="CAP_C"/>
    <property type="match status" value="1"/>
</dbReference>
<dbReference type="Pfam" id="PF21938">
    <property type="entry name" value="CAP_N"/>
    <property type="match status" value="1"/>
</dbReference>
<organism evidence="7 8">
    <name type="scientific">Postia placenta MAD-698-R-SB12</name>
    <dbReference type="NCBI Taxonomy" id="670580"/>
    <lineage>
        <taxon>Eukaryota</taxon>
        <taxon>Fungi</taxon>
        <taxon>Dikarya</taxon>
        <taxon>Basidiomycota</taxon>
        <taxon>Agaricomycotina</taxon>
        <taxon>Agaricomycetes</taxon>
        <taxon>Polyporales</taxon>
        <taxon>Adustoporiaceae</taxon>
        <taxon>Rhodonia</taxon>
    </lineage>
</organism>
<dbReference type="InterPro" id="IPR043904">
    <property type="entry name" value="PhoD_2-like"/>
</dbReference>
<comment type="function">
    <text evidence="2">The N-terminal domain binds to adenylyl cyclase, thereby enabling adenylyl cyclase to be activated by upstream regulatory signals, such as Ras. The C-terminal domain is required for normal cellular morphology and growth control.</text>
</comment>
<dbReference type="InterPro" id="IPR016098">
    <property type="entry name" value="CAP/MinC_C"/>
</dbReference>
<dbReference type="GO" id="GO:0005737">
    <property type="term" value="C:cytoplasm"/>
    <property type="evidence" value="ECO:0007669"/>
    <property type="project" value="TreeGrafter"/>
</dbReference>
<feature type="compositionally biased region" description="Pro residues" evidence="5">
    <location>
        <begin position="51"/>
        <end position="65"/>
    </location>
</feature>
<dbReference type="Pfam" id="PF01213">
    <property type="entry name" value="CAP_N-CM"/>
    <property type="match status" value="1"/>
</dbReference>
<reference evidence="7 8" key="1">
    <citation type="submission" date="2017-04" db="EMBL/GenBank/DDBJ databases">
        <title>Genome Sequence of the Model Brown-Rot Fungus Postia placenta SB12.</title>
        <authorList>
            <consortium name="DOE Joint Genome Institute"/>
            <person name="Gaskell J."/>
            <person name="Kersten P."/>
            <person name="Larrondo L.F."/>
            <person name="Canessa P."/>
            <person name="Martinez D."/>
            <person name="Hibbett D."/>
            <person name="Schmoll M."/>
            <person name="Kubicek C.P."/>
            <person name="Martinez A.T."/>
            <person name="Yadav J."/>
            <person name="Master E."/>
            <person name="Magnuson J.K."/>
            <person name="James T."/>
            <person name="Yaver D."/>
            <person name="Berka R."/>
            <person name="Labutti K."/>
            <person name="Lipzen A."/>
            <person name="Aerts A."/>
            <person name="Barry K."/>
            <person name="Henrissat B."/>
            <person name="Blanchette R."/>
            <person name="Grigoriev I."/>
            <person name="Cullen D."/>
        </authorList>
    </citation>
    <scope>NUCLEOTIDE SEQUENCE [LARGE SCALE GENOMIC DNA]</scope>
    <source>
        <strain evidence="7 8">MAD-698-R-SB12</strain>
    </source>
</reference>
<feature type="region of interest" description="Disordered" evidence="5">
    <location>
        <begin position="513"/>
        <end position="597"/>
    </location>
</feature>
<dbReference type="PANTHER" id="PTHR10652">
    <property type="entry name" value="ADENYLYL CYCLASE-ASSOCIATED PROTEIN"/>
    <property type="match status" value="1"/>
</dbReference>
<feature type="region of interest" description="Disordered" evidence="5">
    <location>
        <begin position="306"/>
        <end position="346"/>
    </location>
</feature>
<keyword evidence="8" id="KW-1185">Reference proteome</keyword>
<dbReference type="OrthoDB" id="77251at2759"/>
<evidence type="ECO:0000256" key="2">
    <source>
        <dbReference type="ARBA" id="ARBA00054756"/>
    </source>
</evidence>
<dbReference type="Proteomes" id="UP000194127">
    <property type="component" value="Unassembled WGS sequence"/>
</dbReference>
<feature type="compositionally biased region" description="Low complexity" evidence="5">
    <location>
        <begin position="40"/>
        <end position="50"/>
    </location>
</feature>
<dbReference type="GO" id="GO:0008179">
    <property type="term" value="F:adenylate cyclase binding"/>
    <property type="evidence" value="ECO:0007669"/>
    <property type="project" value="TreeGrafter"/>
</dbReference>
<dbReference type="InterPro" id="IPR001837">
    <property type="entry name" value="Adenylate_cyclase-assoc_CAP"/>
</dbReference>
<evidence type="ECO:0000313" key="7">
    <source>
        <dbReference type="EMBL" id="OSX64764.1"/>
    </source>
</evidence>
<dbReference type="Gene3D" id="1.25.40.330">
    <property type="entry name" value="Adenylate cyclase-associated CAP, N-terminal domain"/>
    <property type="match status" value="1"/>
</dbReference>
<dbReference type="PANTHER" id="PTHR10652:SF0">
    <property type="entry name" value="ADENYLYL CYCLASE-ASSOCIATED PROTEIN"/>
    <property type="match status" value="1"/>
</dbReference>
<dbReference type="EMBL" id="KZ110593">
    <property type="protein sequence ID" value="OSX64764.1"/>
    <property type="molecule type" value="Genomic_DNA"/>
</dbReference>
<protein>
    <recommendedName>
        <fullName evidence="3 4">Adenylyl cyclase-associated protein</fullName>
    </recommendedName>
</protein>
<feature type="compositionally biased region" description="Pro residues" evidence="5">
    <location>
        <begin position="261"/>
        <end position="280"/>
    </location>
</feature>
<evidence type="ECO:0000256" key="3">
    <source>
        <dbReference type="ARBA" id="ARBA00072052"/>
    </source>
</evidence>
<proteinExistence type="inferred from homology"/>
<dbReference type="InterPro" id="IPR053950">
    <property type="entry name" value="CAP_N"/>
</dbReference>
<dbReference type="InterPro" id="IPR036222">
    <property type="entry name" value="CAP_N_sf"/>
</dbReference>
<feature type="region of interest" description="Disordered" evidence="5">
    <location>
        <begin position="250"/>
        <end position="282"/>
    </location>
</feature>
<dbReference type="SUPFAM" id="SSF101278">
    <property type="entry name" value="N-terminal domain of adenylylcyclase associated protein, CAP"/>
    <property type="match status" value="1"/>
</dbReference>
<evidence type="ECO:0000313" key="8">
    <source>
        <dbReference type="Proteomes" id="UP000194127"/>
    </source>
</evidence>
<dbReference type="AlphaFoldDB" id="A0A1X6N854"/>
<sequence length="818" mass="88604">MSSGGLHSLATIIKRLEAATSRLEDLANLPSPGYAAGLQTSAVPSASSEPTPVPPPHAAPAPPAPVVEVPRHVQAFDELVIEGKLKPFVDLTKGFASTAVVEQASLLEKEFSDLRSFLLLAANCKKPDQKTFESLLAPLQKDIEAITRAKEANRKDRDWFNHLSTVAEGAPCVGWVTVEPKPGPFVAEIKDATQFYANRVLKEFKEKDPRHGEWVKGYSGLLEELRKYVMEFHTTGLVWNVKGVSVEQYQSSTQGAAAAGGPPPPPPPPPPPVIPPPAAPAAPAGGVAAMFAELNKGEEVTKGLRKVDKSQMTHKNPALRAGGTVPSSTGPAVAAKRPVKPTKPQALAGKKPAKFALEGNKWVIEYQENESALTVENVELSQTVNLYGCKNTTVIVKGKANAVTLVNCTKTSVLVENVISSVSVTSSPSFALQITGYAPTIQLDSTDSGQIYLSKDCLGVEITTAKCSSINISLPVEGEEEGVFNEVPVPEMFRTVIQGGKLVTTTVEHAARGLDSARLGQPQRGPDGRYQPVEQIYPLEPPFVGGFTPPGAPSPTSHNALPPLPPRPPPKDDDIHPGRLDGSVPDPARGTWIPPRKDAGVGYEPARAGVNPNDFCGPGFRSGYDPVWIDLLEKHAEQPFHALVGGGDQLYCDGVVREPELQEWVTMSKSDKKRTYPMTDEILAAIDRFYFNHYCQTFRSGAFARANSSILTALAAVRFLFVRSSRWYIDMLPDPDELMISPVFRTIGSRGYFFFLLFQCFINMGIDGRDDKHHPFKSLVIGADGPFVSFPSHSFLTYLGPQVWMLLLDCRTKTQPSV</sequence>
<comment type="similarity">
    <text evidence="1 4">Belongs to the CAP family.</text>
</comment>
<gene>
    <name evidence="7" type="ORF">POSPLADRAFT_1178319</name>
</gene>
<feature type="region of interest" description="Disordered" evidence="5">
    <location>
        <begin position="38"/>
        <end position="65"/>
    </location>
</feature>
<dbReference type="Gene3D" id="2.160.20.70">
    <property type="match status" value="1"/>
</dbReference>
<dbReference type="FunFam" id="1.25.40.330:FF:000001">
    <property type="entry name" value="Adenylyl cyclase-associated protein"/>
    <property type="match status" value="1"/>
</dbReference>
<dbReference type="SUPFAM" id="SSF69340">
    <property type="entry name" value="C-terminal domain of adenylylcyclase associated protein"/>
    <property type="match status" value="1"/>
</dbReference>
<dbReference type="InterPro" id="IPR018106">
    <property type="entry name" value="CAP_CS_N"/>
</dbReference>
<evidence type="ECO:0000256" key="5">
    <source>
        <dbReference type="SAM" id="MobiDB-lite"/>
    </source>
</evidence>
<dbReference type="GO" id="GO:0019933">
    <property type="term" value="P:cAMP-mediated signaling"/>
    <property type="evidence" value="ECO:0007669"/>
    <property type="project" value="TreeGrafter"/>
</dbReference>